<evidence type="ECO:0000256" key="5">
    <source>
        <dbReference type="ARBA" id="ARBA00022927"/>
    </source>
</evidence>
<dbReference type="InterPro" id="IPR005665">
    <property type="entry name" value="SecF_bac"/>
</dbReference>
<evidence type="ECO:0000256" key="7">
    <source>
        <dbReference type="ARBA" id="ARBA00023010"/>
    </source>
</evidence>
<comment type="subunit">
    <text evidence="9">Forms a complex with SecF. Part of the essential Sec protein translocation apparatus which comprises SecA, SecYEG and auxiliary proteins SecDF. Other proteins may also be involved.</text>
</comment>
<dbReference type="GO" id="GO:0005886">
    <property type="term" value="C:plasma membrane"/>
    <property type="evidence" value="ECO:0007669"/>
    <property type="project" value="UniProtKB-SubCell"/>
</dbReference>
<dbReference type="InterPro" id="IPR048631">
    <property type="entry name" value="SecD_1st"/>
</dbReference>
<dbReference type="InterPro" id="IPR055344">
    <property type="entry name" value="SecD_SecF_C_bact"/>
</dbReference>
<name>G9WNS7_9FIRM</name>
<reference evidence="14" key="1">
    <citation type="submission" date="2011-08" db="EMBL/GenBank/DDBJ databases">
        <authorList>
            <consortium name="The Broad Institute Genome Sequencing Platform"/>
            <person name="Earl A."/>
            <person name="Ward D."/>
            <person name="Feldgarden M."/>
            <person name="Gevers D."/>
            <person name="Sizova M."/>
            <person name="Hazen A."/>
            <person name="Epstein S."/>
            <person name="Young S.K."/>
            <person name="Zeng Q."/>
            <person name="Gargeya S."/>
            <person name="Fitzgerald M."/>
            <person name="Haas B."/>
            <person name="Abouelleil A."/>
            <person name="Alvarado L."/>
            <person name="Arachchi H.M."/>
            <person name="Berlin A."/>
            <person name="Brown A."/>
            <person name="Chapman S.B."/>
            <person name="Chen Z."/>
            <person name="Dunbar C."/>
            <person name="Freedman E."/>
            <person name="Gearin G."/>
            <person name="Gellesch M."/>
            <person name="Goldberg J."/>
            <person name="Griggs A."/>
            <person name="Gujja S."/>
            <person name="Heiman D."/>
            <person name="Howarth C."/>
            <person name="Larson L."/>
            <person name="Lui A."/>
            <person name="MacDonald P.J.P."/>
            <person name="Montmayeur A."/>
            <person name="Murphy C."/>
            <person name="Neiman D."/>
            <person name="Pearson M."/>
            <person name="Priest M."/>
            <person name="Roberts A."/>
            <person name="Saif S."/>
            <person name="Shea T."/>
            <person name="Shenoy N."/>
            <person name="Sisk P."/>
            <person name="Stolte C."/>
            <person name="Sykes S."/>
            <person name="Wortman J."/>
            <person name="Nusbaum C."/>
            <person name="Birren B."/>
        </authorList>
    </citation>
    <scope>NUCLEOTIDE SEQUENCE</scope>
    <source>
        <strain evidence="14">ACB1</strain>
    </source>
</reference>
<evidence type="ECO:0000256" key="8">
    <source>
        <dbReference type="ARBA" id="ARBA00023136"/>
    </source>
</evidence>
<evidence type="ECO:0000256" key="9">
    <source>
        <dbReference type="HAMAP-Rule" id="MF_01463"/>
    </source>
</evidence>
<dbReference type="InterPro" id="IPR054384">
    <property type="entry name" value="SecDF_P1_head"/>
</dbReference>
<sequence>MNKKFKATLQLLGVLILTAAFCVLGYMNANNIKLGLDLNGGVSITYQTVDENPTAEQMSDTVYKLQMKAQSYSDEAQVYKEGDNRINIDIPGATDANAILEELGEPGTLEFADENGNVLLTGDDVKTASAGMTNQNNNKEYVIELVFNEAGAKKFEEATKNNVGKRIYIIYNNEVISSPNVKEAISGGQASISPIESYDEANKIASTIRIGALPVKLTELRSNVIGATLGVEAIASSLKAAAIGIALVILFMLLVYRLPGLASSIALVLYVGLEMVLLQAFEVTLTLPGIAGVILSIGMAVDANVIIFTRIKEELGQGNSVEKSIKAGFEKALSAILDGNITTLIAAAVLYLRGSGTVKSFATTLAIGIVVSLITALFVTRALLYAFLSMGAENPALYGIKKDTKIINFIKFRKIAYLASAVVIVAGFAMLGMNKKNTGYIFNYDLDFKGGSSTTITFDKDLSMEEVDQQVIPLFREATGGDASAQAAKVAGTNEVIIKTRTMSTEERAKLYNSIQEKFSISEDKIVTENISGAVSKEMKTDAVWALTIAIFCMLIYIWVRFRDIKFASSSVLALAHDVLVTVTFYAAFRWAVGSNFIACILTIVGYSINATIVVFDRIRENIQKGEVKKKGLEFAVNEAISNTLTRSINTSITTFITVFCLFLFGVSSIRDFSMPLMVGIVSGAWSSVCIAGPLWYDFVNMSKKRKEKLSAEKGKK</sequence>
<dbReference type="NCBIfam" id="TIGR01129">
    <property type="entry name" value="secD"/>
    <property type="match status" value="1"/>
</dbReference>
<comment type="caution">
    <text evidence="9">Lacks conserved residue(s) required for the propagation of feature annotation.</text>
</comment>
<accession>G9WNS7</accession>
<dbReference type="GO" id="GO:0006605">
    <property type="term" value="P:protein targeting"/>
    <property type="evidence" value="ECO:0007669"/>
    <property type="project" value="UniProtKB-UniRule"/>
</dbReference>
<evidence type="ECO:0000256" key="6">
    <source>
        <dbReference type="ARBA" id="ARBA00022989"/>
    </source>
</evidence>
<dbReference type="InterPro" id="IPR022813">
    <property type="entry name" value="SecD/SecF_arch_bac"/>
</dbReference>
<evidence type="ECO:0000256" key="3">
    <source>
        <dbReference type="ARBA" id="ARBA00022475"/>
    </source>
</evidence>
<feature type="transmembrane region" description="Helical" evidence="9">
    <location>
        <begin position="364"/>
        <end position="388"/>
    </location>
</feature>
<dbReference type="GO" id="GO:0015450">
    <property type="term" value="F:protein-transporting ATPase activity"/>
    <property type="evidence" value="ECO:0007669"/>
    <property type="project" value="InterPro"/>
</dbReference>
<comment type="similarity">
    <text evidence="9">Belongs to the SecD/SecF family. SecD subfamily.</text>
</comment>
<feature type="transmembrane region" description="Helical" evidence="9">
    <location>
        <begin position="415"/>
        <end position="433"/>
    </location>
</feature>
<feature type="transmembrane region" description="Helical" evidence="9">
    <location>
        <begin position="238"/>
        <end position="256"/>
    </location>
</feature>
<dbReference type="InterPro" id="IPR005791">
    <property type="entry name" value="SecD"/>
</dbReference>
<comment type="function">
    <text evidence="9">Part of the Sec protein translocase complex. Interacts with the SecYEG preprotein conducting channel. SecDF uses the proton motive force (PMF) to complete protein translocation after the ATP-dependent function of SecA.</text>
</comment>
<keyword evidence="8 9" id="KW-0472">Membrane</keyword>
<keyword evidence="15" id="KW-1185">Reference proteome</keyword>
<dbReference type="PRINTS" id="PR01755">
    <property type="entry name" value="SECFTRNLCASE"/>
</dbReference>
<keyword evidence="5 9" id="KW-0653">Protein transport</keyword>
<dbReference type="PANTHER" id="PTHR30081">
    <property type="entry name" value="PROTEIN-EXPORT MEMBRANE PROTEIN SEC"/>
    <property type="match status" value="1"/>
</dbReference>
<feature type="domain" description="Protein export membrane protein SecD/SecF C-terminal" evidence="11">
    <location>
        <begin position="522"/>
        <end position="700"/>
    </location>
</feature>
<dbReference type="HAMAP" id="MF_01463_B">
    <property type="entry name" value="SecD_B"/>
    <property type="match status" value="1"/>
</dbReference>
<feature type="transmembrane region" description="Helical" evidence="9">
    <location>
        <begin position="287"/>
        <end position="311"/>
    </location>
</feature>
<comment type="caution">
    <text evidence="14">The sequence shown here is derived from an EMBL/GenBank/DDBJ whole genome shotgun (WGS) entry which is preliminary data.</text>
</comment>
<feature type="transmembrane region" description="Helical" evidence="9">
    <location>
        <begin position="572"/>
        <end position="589"/>
    </location>
</feature>
<dbReference type="Pfam" id="PF21760">
    <property type="entry name" value="SecD_1st"/>
    <property type="match status" value="1"/>
</dbReference>
<dbReference type="SUPFAM" id="SSF82866">
    <property type="entry name" value="Multidrug efflux transporter AcrB transmembrane domain"/>
    <property type="match status" value="2"/>
</dbReference>
<organism evidence="14 15">
    <name type="scientific">Oribacterium parvum ACB1</name>
    <dbReference type="NCBI Taxonomy" id="796943"/>
    <lineage>
        <taxon>Bacteria</taxon>
        <taxon>Bacillati</taxon>
        <taxon>Bacillota</taxon>
        <taxon>Clostridia</taxon>
        <taxon>Lachnospirales</taxon>
        <taxon>Lachnospiraceae</taxon>
        <taxon>Oribacterium</taxon>
    </lineage>
</organism>
<evidence type="ECO:0000259" key="11">
    <source>
        <dbReference type="Pfam" id="PF02355"/>
    </source>
</evidence>
<dbReference type="Gene3D" id="1.20.1640.10">
    <property type="entry name" value="Multidrug efflux transporter AcrB transmembrane domain"/>
    <property type="match status" value="2"/>
</dbReference>
<keyword evidence="6 9" id="KW-1133">Transmembrane helix</keyword>
<evidence type="ECO:0000259" key="12">
    <source>
        <dbReference type="Pfam" id="PF21760"/>
    </source>
</evidence>
<feature type="domain" description="Protein translocase subunit SecDF P1" evidence="12">
    <location>
        <begin position="75"/>
        <end position="115"/>
    </location>
</feature>
<dbReference type="InterPro" id="IPR048634">
    <property type="entry name" value="SecD_SecF_C"/>
</dbReference>
<keyword evidence="7 9" id="KW-0811">Translocation</keyword>
<feature type="transmembrane region" description="Helical" evidence="9">
    <location>
        <begin position="261"/>
        <end position="281"/>
    </location>
</feature>
<keyword evidence="4 9" id="KW-0812">Transmembrane</keyword>
<dbReference type="RefSeq" id="WP_009534866.1">
    <property type="nucleotide sequence ID" value="NZ_KE148312.1"/>
</dbReference>
<feature type="transmembrane region" description="Helical" evidence="9">
    <location>
        <begin position="332"/>
        <end position="352"/>
    </location>
</feature>
<dbReference type="AlphaFoldDB" id="G9WNS7"/>
<keyword evidence="2 9" id="KW-0813">Transport</keyword>
<evidence type="ECO:0000259" key="13">
    <source>
        <dbReference type="Pfam" id="PF22599"/>
    </source>
</evidence>
<feature type="transmembrane region" description="Helical" evidence="9">
    <location>
        <begin position="653"/>
        <end position="671"/>
    </location>
</feature>
<evidence type="ECO:0000313" key="15">
    <source>
        <dbReference type="Proteomes" id="UP000018461"/>
    </source>
</evidence>
<evidence type="ECO:0000256" key="1">
    <source>
        <dbReference type="ARBA" id="ARBA00004651"/>
    </source>
</evidence>
<dbReference type="Gene3D" id="3.30.1360.200">
    <property type="match status" value="1"/>
</dbReference>
<comment type="similarity">
    <text evidence="10">Belongs to the SecD/SecF family. SecF subfamily.</text>
</comment>
<dbReference type="Pfam" id="PF02355">
    <property type="entry name" value="SecD_SecF_C"/>
    <property type="match status" value="2"/>
</dbReference>
<gene>
    <name evidence="9" type="primary">secD</name>
    <name evidence="10" type="synonym">secF</name>
    <name evidence="14" type="ORF">HMPREF9625_01010</name>
</gene>
<dbReference type="FunFam" id="1.20.1640.10:FF:000004">
    <property type="entry name" value="Protein translocase subunit SecD"/>
    <property type="match status" value="1"/>
</dbReference>
<dbReference type="EMBL" id="AFZC02000003">
    <property type="protein sequence ID" value="EHL10814.1"/>
    <property type="molecule type" value="Genomic_DNA"/>
</dbReference>
<dbReference type="GO" id="GO:0043952">
    <property type="term" value="P:protein transport by the Sec complex"/>
    <property type="evidence" value="ECO:0007669"/>
    <property type="project" value="UniProtKB-UniRule"/>
</dbReference>
<dbReference type="PATRIC" id="fig|796943.3.peg.1432"/>
<dbReference type="Proteomes" id="UP000018461">
    <property type="component" value="Unassembled WGS sequence"/>
</dbReference>
<evidence type="ECO:0000313" key="14">
    <source>
        <dbReference type="EMBL" id="EHL10814.1"/>
    </source>
</evidence>
<dbReference type="PANTHER" id="PTHR30081:SF1">
    <property type="entry name" value="PROTEIN TRANSLOCASE SUBUNIT SECD"/>
    <property type="match status" value="1"/>
</dbReference>
<feature type="transmembrane region" description="Helical" evidence="9">
    <location>
        <begin position="677"/>
        <end position="697"/>
    </location>
</feature>
<dbReference type="InterPro" id="IPR022645">
    <property type="entry name" value="SecD/SecF_bac"/>
</dbReference>
<feature type="domain" description="SecDF P1 head subdomain" evidence="13">
    <location>
        <begin position="117"/>
        <end position="215"/>
    </location>
</feature>
<evidence type="ECO:0000256" key="10">
    <source>
        <dbReference type="HAMAP-Rule" id="MF_01464"/>
    </source>
</evidence>
<feature type="transmembrane region" description="Helical" evidence="9">
    <location>
        <begin position="595"/>
        <end position="616"/>
    </location>
</feature>
<comment type="subunit">
    <text evidence="10">Forms a complex with SecD. Part of the essential Sec protein translocation apparatus which comprises SecA, SecYEG and auxiliary proteins SecDF. Other proteins may also be involved.</text>
</comment>
<feature type="transmembrane region" description="Helical" evidence="9">
    <location>
        <begin position="543"/>
        <end position="560"/>
    </location>
</feature>
<protein>
    <recommendedName>
        <fullName evidence="9 10">Multifunctional fusion protein</fullName>
    </recommendedName>
    <domain>
        <recommendedName>
            <fullName evidence="9">Protein translocase subunit SecD</fullName>
        </recommendedName>
    </domain>
    <domain>
        <recommendedName>
            <fullName evidence="10">Protein-export membrane protein SecF</fullName>
        </recommendedName>
    </domain>
</protein>
<dbReference type="STRING" id="796943.HMPREF9625_01010"/>
<dbReference type="Pfam" id="PF22599">
    <property type="entry name" value="SecDF_P1_head"/>
    <property type="match status" value="1"/>
</dbReference>
<evidence type="ECO:0000256" key="4">
    <source>
        <dbReference type="ARBA" id="ARBA00022692"/>
    </source>
</evidence>
<dbReference type="NCBIfam" id="TIGR00916">
    <property type="entry name" value="2A0604s01"/>
    <property type="match status" value="2"/>
</dbReference>
<dbReference type="HOGENOM" id="CLU_007894_3_0_9"/>
<dbReference type="GO" id="GO:0065002">
    <property type="term" value="P:intracellular protein transmembrane transport"/>
    <property type="evidence" value="ECO:0007669"/>
    <property type="project" value="UniProtKB-UniRule"/>
</dbReference>
<dbReference type="NCBIfam" id="TIGR00966">
    <property type="entry name" value="transloc_SecF"/>
    <property type="match status" value="1"/>
</dbReference>
<dbReference type="HAMAP" id="MF_01464_B">
    <property type="entry name" value="SecF_B"/>
    <property type="match status" value="1"/>
</dbReference>
<keyword evidence="3 9" id="KW-1003">Cell membrane</keyword>
<proteinExistence type="inferred from homology"/>
<evidence type="ECO:0000256" key="2">
    <source>
        <dbReference type="ARBA" id="ARBA00022448"/>
    </source>
</evidence>
<comment type="subcellular location">
    <subcellularLocation>
        <location evidence="1 9">Cell membrane</location>
        <topology evidence="1 9">Multi-pass membrane protein</topology>
    </subcellularLocation>
</comment>
<feature type="domain" description="Protein export membrane protein SecD/SecF C-terminal" evidence="11">
    <location>
        <begin position="218"/>
        <end position="386"/>
    </location>
</feature>
<reference evidence="14" key="2">
    <citation type="submission" date="2013-03" db="EMBL/GenBank/DDBJ databases">
        <title>The Genome Sequence of Oribacterium sp. ACB1.</title>
        <authorList>
            <consortium name="The Broad Institute Genomics Platform"/>
            <consortium name="The Broad Institute Genome Sequencing Center for Infectious Disease"/>
            <person name="Earl A."/>
            <person name="Ward D."/>
            <person name="Feldgarden M."/>
            <person name="Gevers D."/>
            <person name="Sizova M."/>
            <person name="Hazen A."/>
            <person name="Epstein S."/>
            <person name="Walker B."/>
            <person name="Young S."/>
            <person name="Zeng Q."/>
            <person name="Gargeya S."/>
            <person name="Fitzgerald M."/>
            <person name="Haas B."/>
            <person name="Abouelleil A."/>
            <person name="Allen A.W."/>
            <person name="Alvarado L."/>
            <person name="Arachchi H.M."/>
            <person name="Berlin A.M."/>
            <person name="Chapman S.B."/>
            <person name="Gainer-Dewar J."/>
            <person name="Goldberg J."/>
            <person name="Griggs A."/>
            <person name="Gujja S."/>
            <person name="Hansen M."/>
            <person name="Howarth C."/>
            <person name="Imamovic A."/>
            <person name="Ireland A."/>
            <person name="Larimer J."/>
            <person name="McCowan C."/>
            <person name="Murphy C."/>
            <person name="Pearson M."/>
            <person name="Poon T.W."/>
            <person name="Priest M."/>
            <person name="Roberts A."/>
            <person name="Saif S."/>
            <person name="Shea T."/>
            <person name="Sisk P."/>
            <person name="Sykes S."/>
            <person name="Wortman J."/>
            <person name="Nusbaum C."/>
            <person name="Birren B."/>
        </authorList>
    </citation>
    <scope>NUCLEOTIDE SEQUENCE [LARGE SCALE GENOMIC DNA]</scope>
    <source>
        <strain evidence="14">ACB1</strain>
    </source>
</reference>